<protein>
    <submittedName>
        <fullName evidence="2">Uncharacterized protein</fullName>
    </submittedName>
</protein>
<dbReference type="Proteomes" id="UP000585474">
    <property type="component" value="Unassembled WGS sequence"/>
</dbReference>
<accession>A0A7J0DVZ4</accession>
<keyword evidence="3" id="KW-1185">Reference proteome</keyword>
<reference evidence="3" key="1">
    <citation type="submission" date="2019-07" db="EMBL/GenBank/DDBJ databases">
        <title>De Novo Assembly of kiwifruit Actinidia rufa.</title>
        <authorList>
            <person name="Sugita-Konishi S."/>
            <person name="Sato K."/>
            <person name="Mori E."/>
            <person name="Abe Y."/>
            <person name="Kisaki G."/>
            <person name="Hamano K."/>
            <person name="Suezawa K."/>
            <person name="Otani M."/>
            <person name="Fukuda T."/>
            <person name="Manabe T."/>
            <person name="Gomi K."/>
            <person name="Tabuchi M."/>
            <person name="Akimitsu K."/>
            <person name="Kataoka I."/>
        </authorList>
    </citation>
    <scope>NUCLEOTIDE SEQUENCE [LARGE SCALE GENOMIC DNA]</scope>
    <source>
        <strain evidence="3">cv. Fuchu</strain>
    </source>
</reference>
<feature type="region of interest" description="Disordered" evidence="1">
    <location>
        <begin position="117"/>
        <end position="147"/>
    </location>
</feature>
<gene>
    <name evidence="2" type="ORF">Acr_00g0082710</name>
</gene>
<evidence type="ECO:0000313" key="3">
    <source>
        <dbReference type="Proteomes" id="UP000585474"/>
    </source>
</evidence>
<evidence type="ECO:0000313" key="2">
    <source>
        <dbReference type="EMBL" id="GFS42940.1"/>
    </source>
</evidence>
<proteinExistence type="predicted"/>
<name>A0A7J0DVZ4_9ERIC</name>
<dbReference type="EMBL" id="BJWL01000408">
    <property type="protein sequence ID" value="GFS42940.1"/>
    <property type="molecule type" value="Genomic_DNA"/>
</dbReference>
<evidence type="ECO:0000256" key="1">
    <source>
        <dbReference type="SAM" id="MobiDB-lite"/>
    </source>
</evidence>
<sequence length="147" mass="17578">MLRRINLKKLAQKVGKSKGRESHYVEEFYHDRKILEAVIPPFNKEEVDKLELNWVVSKFFHIIGQEWDATMDILDAIEMIASRYFREGFDFFKWQLHHHHPNLSIYLNGMDIDQDLLEEEEDELEEKQKREGKEEEDGDQNGDPFSP</sequence>
<organism evidence="2 3">
    <name type="scientific">Actinidia rufa</name>
    <dbReference type="NCBI Taxonomy" id="165716"/>
    <lineage>
        <taxon>Eukaryota</taxon>
        <taxon>Viridiplantae</taxon>
        <taxon>Streptophyta</taxon>
        <taxon>Embryophyta</taxon>
        <taxon>Tracheophyta</taxon>
        <taxon>Spermatophyta</taxon>
        <taxon>Magnoliopsida</taxon>
        <taxon>eudicotyledons</taxon>
        <taxon>Gunneridae</taxon>
        <taxon>Pentapetalae</taxon>
        <taxon>asterids</taxon>
        <taxon>Ericales</taxon>
        <taxon>Actinidiaceae</taxon>
        <taxon>Actinidia</taxon>
    </lineage>
</organism>
<dbReference type="AlphaFoldDB" id="A0A7J0DVZ4"/>
<comment type="caution">
    <text evidence="2">The sequence shown here is derived from an EMBL/GenBank/DDBJ whole genome shotgun (WGS) entry which is preliminary data.</text>
</comment>